<accession>A0ABX1VEC7</accession>
<dbReference type="RefSeq" id="WP_171187066.1">
    <property type="nucleotide sequence ID" value="NZ_WTPX01000068.1"/>
</dbReference>
<name>A0ABX1VEC7_9PLAN</name>
<keyword evidence="2" id="KW-1185">Reference proteome</keyword>
<proteinExistence type="predicted"/>
<comment type="caution">
    <text evidence="1">The sequence shown here is derived from an EMBL/GenBank/DDBJ whole genome shotgun (WGS) entry which is preliminary data.</text>
</comment>
<evidence type="ECO:0000313" key="1">
    <source>
        <dbReference type="EMBL" id="NNJ26242.1"/>
    </source>
</evidence>
<evidence type="ECO:0000313" key="2">
    <source>
        <dbReference type="Proteomes" id="UP000609651"/>
    </source>
</evidence>
<gene>
    <name evidence="1" type="ORF">LzC2_23230</name>
</gene>
<reference evidence="1 2" key="1">
    <citation type="journal article" date="2020" name="Syst. Appl. Microbiol.">
        <title>Alienimonas chondri sp. nov., a novel planctomycete isolated from the biofilm of the red alga Chondrus crispus.</title>
        <authorList>
            <person name="Vitorino I."/>
            <person name="Albuquerque L."/>
            <person name="Wiegand S."/>
            <person name="Kallscheuer N."/>
            <person name="da Costa M.S."/>
            <person name="Lobo-da-Cunha A."/>
            <person name="Jogler C."/>
            <person name="Lage O.M."/>
        </authorList>
    </citation>
    <scope>NUCLEOTIDE SEQUENCE [LARGE SCALE GENOMIC DNA]</scope>
    <source>
        <strain evidence="1 2">LzC2</strain>
    </source>
</reference>
<organism evidence="1 2">
    <name type="scientific">Alienimonas chondri</name>
    <dbReference type="NCBI Taxonomy" id="2681879"/>
    <lineage>
        <taxon>Bacteria</taxon>
        <taxon>Pseudomonadati</taxon>
        <taxon>Planctomycetota</taxon>
        <taxon>Planctomycetia</taxon>
        <taxon>Planctomycetales</taxon>
        <taxon>Planctomycetaceae</taxon>
        <taxon>Alienimonas</taxon>
    </lineage>
</organism>
<dbReference type="InterPro" id="IPR028956">
    <property type="entry name" value="Imm51"/>
</dbReference>
<protein>
    <submittedName>
        <fullName evidence="1">Uncharacterized protein</fullName>
    </submittedName>
</protein>
<dbReference type="EMBL" id="WTPX01000068">
    <property type="protein sequence ID" value="NNJ26242.1"/>
    <property type="molecule type" value="Genomic_DNA"/>
</dbReference>
<sequence length="122" mass="14183">MYDDSIKLLEMPDHGSVSVCVYNEHDGLFELGERINARCEEAYMNGYNWDALIRFYVDRKDPELMAEVETDPEAGSYAAYMSYSPENVEKMRRFQAHVRSMVADEEALLAFVDAHKDDIEWD</sequence>
<dbReference type="Pfam" id="PF15595">
    <property type="entry name" value="Imm51"/>
    <property type="match status" value="1"/>
</dbReference>
<dbReference type="Proteomes" id="UP000609651">
    <property type="component" value="Unassembled WGS sequence"/>
</dbReference>